<dbReference type="PANTHER" id="PTHR22916">
    <property type="entry name" value="GLYCOSYLTRANSFERASE"/>
    <property type="match status" value="1"/>
</dbReference>
<dbReference type="InterPro" id="IPR043148">
    <property type="entry name" value="TagF_C"/>
</dbReference>
<dbReference type="InterPro" id="IPR007554">
    <property type="entry name" value="Glycerophosphate_synth"/>
</dbReference>
<keyword evidence="3" id="KW-1003">Cell membrane</keyword>
<reference evidence="9" key="1">
    <citation type="submission" date="2019-05" db="EMBL/GenBank/DDBJ databases">
        <title>Complete genome sequencing of Absiella argi strain JCM 30884.</title>
        <authorList>
            <person name="Sakamoto M."/>
            <person name="Murakami T."/>
            <person name="Mori H."/>
        </authorList>
    </citation>
    <scope>NUCLEOTIDE SEQUENCE [LARGE SCALE GENOMIC DNA]</scope>
    <source>
        <strain evidence="9">JCM 30884</strain>
    </source>
</reference>
<evidence type="ECO:0000256" key="1">
    <source>
        <dbReference type="ARBA" id="ARBA00004202"/>
    </source>
</evidence>
<keyword evidence="9" id="KW-1185">Reference proteome</keyword>
<name>A0A6N4TL58_9FIRM</name>
<comment type="subcellular location">
    <subcellularLocation>
        <location evidence="1">Cell membrane</location>
        <topology evidence="1">Peripheral membrane protein</topology>
    </subcellularLocation>
</comment>
<sequence length="862" mass="101728">MNTPLVSVIVPIYNVEQYLHRCLNSLAHQTLNEIEIIVIDDGSTDNSLNIAKSFEKKYPDQFIVIQKDNSGVADSRNMGILQAKGKYLGFVDSDDFVDETMYEKLFTKANQQNADISVCAYYGLNEKNGTFRPFQFGRMEFFNKSMKEAPELLRVNSSYVWHKLFRREFIIDNCITFPTGVIFEDMYFAWIAISKANKIVKVDEALYYHVLSRQGSYMSSYSMKLFHLFDVLEMIQNEFLNDEDMKKHMDMLEFVSIKHSIMRLQDLPKCPNQKLKKAMIKKVFDFLDEKYPNWRTNKIFFEEQFGNRIGKNLIKYRMFWNIYRFIPYKGMQIGKKCIMFISKAKNLIKKWEHISEFSYARMCKTKPLIENRVLFESFHGTTVSDSPFAMMKELQDTSSNYELIIATKKNKISEHQNLLNHYGIKAKLVIIYSKDYQEALATSKFLVNNVSWPPYFALREGQKYINTWHGTPMKTLGKKRQLAIQDMSNMQRNFLHSTHLLFPNEYTKKSMFEDYNLEKLYCGNSIVQGYPRNTIFFNQKSAQEIRKKYNFNDKQAIAYMPTWQGSASYAIDMKKIEEDMLHYLKHIDELLRDNQIMFIHLHSLLEDKIEIKGFKHIQKFPELEDNNYFLNACDALITDYSSVLFDYSLTGKKILLDLHDKEKYQNETGLQIQPEDLPFAKAYSLSDIQLFLNDINAYQPVDVEKFNSYKGKFLKWDSSNNTKIINDLFFKEDSKCHYEKEPVHLYFMKKIIDESGLPDLDRVANDPKGVAIFHRNDFTPVLQRYLLRKYNDKLCFLVSDKRMQLTLKEKVCKIFGFKLSEKAYQLEMHRILPFVEISQITDFQKSAYTRNLINGLHLKEVE</sequence>
<dbReference type="PANTHER" id="PTHR22916:SF3">
    <property type="entry name" value="UDP-GLCNAC:BETAGAL BETA-1,3-N-ACETYLGLUCOSAMINYLTRANSFERASE-LIKE PROTEIN 1"/>
    <property type="match status" value="1"/>
</dbReference>
<dbReference type="GO" id="GO:0005886">
    <property type="term" value="C:plasma membrane"/>
    <property type="evidence" value="ECO:0007669"/>
    <property type="project" value="UniProtKB-SubCell"/>
</dbReference>
<dbReference type="GO" id="GO:0019350">
    <property type="term" value="P:teichoic acid biosynthetic process"/>
    <property type="evidence" value="ECO:0007669"/>
    <property type="project" value="UniProtKB-KW"/>
</dbReference>
<evidence type="ECO:0000256" key="2">
    <source>
        <dbReference type="ARBA" id="ARBA00010488"/>
    </source>
</evidence>
<dbReference type="EMBL" id="AP019695">
    <property type="protein sequence ID" value="BBK23790.1"/>
    <property type="molecule type" value="Genomic_DNA"/>
</dbReference>
<proteinExistence type="inferred from homology"/>
<evidence type="ECO:0000256" key="5">
    <source>
        <dbReference type="ARBA" id="ARBA00022944"/>
    </source>
</evidence>
<feature type="domain" description="Glycosyltransferase 2-like" evidence="7">
    <location>
        <begin position="7"/>
        <end position="154"/>
    </location>
</feature>
<dbReference type="Gene3D" id="3.40.50.12580">
    <property type="match status" value="1"/>
</dbReference>
<dbReference type="Pfam" id="PF04464">
    <property type="entry name" value="Glyphos_transf"/>
    <property type="match status" value="1"/>
</dbReference>
<evidence type="ECO:0000256" key="4">
    <source>
        <dbReference type="ARBA" id="ARBA00022679"/>
    </source>
</evidence>
<dbReference type="InterPro" id="IPR001173">
    <property type="entry name" value="Glyco_trans_2-like"/>
</dbReference>
<organism evidence="8 9">
    <name type="scientific">Amedibacterium intestinale</name>
    <dbReference type="NCBI Taxonomy" id="2583452"/>
    <lineage>
        <taxon>Bacteria</taxon>
        <taxon>Bacillati</taxon>
        <taxon>Bacillota</taxon>
        <taxon>Erysipelotrichia</taxon>
        <taxon>Erysipelotrichales</taxon>
        <taxon>Erysipelotrichaceae</taxon>
        <taxon>Amedibacterium</taxon>
    </lineage>
</organism>
<dbReference type="Gene3D" id="3.40.50.11820">
    <property type="match status" value="1"/>
</dbReference>
<dbReference type="KEGG" id="aarg:Aargi30884_26930"/>
<dbReference type="GO" id="GO:0047355">
    <property type="term" value="F:CDP-glycerol glycerophosphotransferase activity"/>
    <property type="evidence" value="ECO:0007669"/>
    <property type="project" value="InterPro"/>
</dbReference>
<protein>
    <recommendedName>
        <fullName evidence="7">Glycosyltransferase 2-like domain-containing protein</fullName>
    </recommendedName>
</protein>
<dbReference type="InterPro" id="IPR043149">
    <property type="entry name" value="TagF_N"/>
</dbReference>
<dbReference type="Pfam" id="PF00535">
    <property type="entry name" value="Glycos_transf_2"/>
    <property type="match status" value="1"/>
</dbReference>
<evidence type="ECO:0000313" key="8">
    <source>
        <dbReference type="EMBL" id="BBK23790.1"/>
    </source>
</evidence>
<evidence type="ECO:0000259" key="7">
    <source>
        <dbReference type="Pfam" id="PF00535"/>
    </source>
</evidence>
<dbReference type="Gene3D" id="3.90.550.10">
    <property type="entry name" value="Spore Coat Polysaccharide Biosynthesis Protein SpsA, Chain A"/>
    <property type="match status" value="1"/>
</dbReference>
<dbReference type="GO" id="GO:0016758">
    <property type="term" value="F:hexosyltransferase activity"/>
    <property type="evidence" value="ECO:0007669"/>
    <property type="project" value="UniProtKB-ARBA"/>
</dbReference>
<evidence type="ECO:0000256" key="3">
    <source>
        <dbReference type="ARBA" id="ARBA00022475"/>
    </source>
</evidence>
<dbReference type="SUPFAM" id="SSF53756">
    <property type="entry name" value="UDP-Glycosyltransferase/glycogen phosphorylase"/>
    <property type="match status" value="1"/>
</dbReference>
<keyword evidence="6" id="KW-0472">Membrane</keyword>
<dbReference type="InterPro" id="IPR029044">
    <property type="entry name" value="Nucleotide-diphossugar_trans"/>
</dbReference>
<dbReference type="CDD" id="cd00761">
    <property type="entry name" value="Glyco_tranf_GTA_type"/>
    <property type="match status" value="1"/>
</dbReference>
<keyword evidence="4" id="KW-0808">Transferase</keyword>
<dbReference type="RefSeq" id="WP_118277665.1">
    <property type="nucleotide sequence ID" value="NZ_AP019695.1"/>
</dbReference>
<dbReference type="SUPFAM" id="SSF53448">
    <property type="entry name" value="Nucleotide-diphospho-sugar transferases"/>
    <property type="match status" value="1"/>
</dbReference>
<dbReference type="AlphaFoldDB" id="A0A6N4TL58"/>
<comment type="similarity">
    <text evidence="2">Belongs to the CDP-glycerol glycerophosphotransferase family.</text>
</comment>
<keyword evidence="5" id="KW-0777">Teichoic acid biosynthesis</keyword>
<gene>
    <name evidence="8" type="ORF">Aargi30884_26930</name>
</gene>
<dbReference type="Proteomes" id="UP000464754">
    <property type="component" value="Chromosome"/>
</dbReference>
<evidence type="ECO:0000313" key="9">
    <source>
        <dbReference type="Proteomes" id="UP000464754"/>
    </source>
</evidence>
<evidence type="ECO:0000256" key="6">
    <source>
        <dbReference type="ARBA" id="ARBA00023136"/>
    </source>
</evidence>
<accession>A0A6N4TL58</accession>